<proteinExistence type="predicted"/>
<keyword evidence="1" id="KW-0732">Signal</keyword>
<accession>A0A1B6DSY1</accession>
<dbReference type="EMBL" id="GEDC01008506">
    <property type="protein sequence ID" value="JAS28792.1"/>
    <property type="molecule type" value="Transcribed_RNA"/>
</dbReference>
<dbReference type="AlphaFoldDB" id="A0A1B6DSY1"/>
<evidence type="ECO:0000313" key="2">
    <source>
        <dbReference type="EMBL" id="JAS28792.1"/>
    </source>
</evidence>
<reference evidence="2" key="1">
    <citation type="submission" date="2015-12" db="EMBL/GenBank/DDBJ databases">
        <title>De novo transcriptome assembly of four potential Pierce s Disease insect vectors from Arizona vineyards.</title>
        <authorList>
            <person name="Tassone E.E."/>
        </authorList>
    </citation>
    <scope>NUCLEOTIDE SEQUENCE</scope>
</reference>
<sequence length="187" mass="20256">MFLKCTLLLCLALSTVTGYNYQAVGKCPDIKGDPKFSLKPIKGSRGIVATSSAGDAATDRCAILQAGTFYITGADLSYSVFKFKENNDLSDGSFSQVGPDGNTYRVIALKSYDKSCGNMNIILRCSDIVGKYGVPPQVKIHGNIGGKTSDKCIKDAAAYASKVLKQDITFYRLKNKSCLTISRYCRK</sequence>
<gene>
    <name evidence="2" type="ORF">g.4470</name>
</gene>
<protein>
    <submittedName>
        <fullName evidence="2">Uncharacterized protein</fullName>
    </submittedName>
</protein>
<evidence type="ECO:0000256" key="1">
    <source>
        <dbReference type="SAM" id="SignalP"/>
    </source>
</evidence>
<feature type="chain" id="PRO_5008581488" evidence="1">
    <location>
        <begin position="19"/>
        <end position="187"/>
    </location>
</feature>
<organism evidence="2">
    <name type="scientific">Clastoptera arizonana</name>
    <name type="common">Arizona spittle bug</name>
    <dbReference type="NCBI Taxonomy" id="38151"/>
    <lineage>
        <taxon>Eukaryota</taxon>
        <taxon>Metazoa</taxon>
        <taxon>Ecdysozoa</taxon>
        <taxon>Arthropoda</taxon>
        <taxon>Hexapoda</taxon>
        <taxon>Insecta</taxon>
        <taxon>Pterygota</taxon>
        <taxon>Neoptera</taxon>
        <taxon>Paraneoptera</taxon>
        <taxon>Hemiptera</taxon>
        <taxon>Auchenorrhyncha</taxon>
        <taxon>Cercopoidea</taxon>
        <taxon>Clastopteridae</taxon>
        <taxon>Clastoptera</taxon>
    </lineage>
</organism>
<name>A0A1B6DSY1_9HEMI</name>
<feature type="signal peptide" evidence="1">
    <location>
        <begin position="1"/>
        <end position="18"/>
    </location>
</feature>